<dbReference type="SUPFAM" id="SSF46689">
    <property type="entry name" value="Homeodomain-like"/>
    <property type="match status" value="1"/>
</dbReference>
<dbReference type="OrthoDB" id="9810250at2"/>
<dbReference type="Proteomes" id="UP000050911">
    <property type="component" value="Unassembled WGS sequence"/>
</dbReference>
<dbReference type="PATRIC" id="fig|1302272.5.peg.1195"/>
<comment type="caution">
    <text evidence="4">The sequence shown here is derived from an EMBL/GenBank/DDBJ whole genome shotgun (WGS) entry which is preliminary data.</text>
</comment>
<sequence>MSPQEVKLVKLKQLHTATLELLAQKPKNNITISELCRKARVSRTYFYRRYQTIEDVLLQYQEMEMMIYLRKIPNTDRLSFSFLMTAYFGLVETMASETLLLHRVGLDDVILGSFNTVHAYLNAHQKIRNRSSNRVKNRYFRTFMAGGVVSVAIEWLESGMPNTPAQMGQVMATLFAIED</sequence>
<accession>A0A0R1HWC3</accession>
<feature type="DNA-binding region" description="H-T-H motif" evidence="2">
    <location>
        <begin position="31"/>
        <end position="50"/>
    </location>
</feature>
<dbReference type="Pfam" id="PF00440">
    <property type="entry name" value="TetR_N"/>
    <property type="match status" value="1"/>
</dbReference>
<dbReference type="GO" id="GO:0003677">
    <property type="term" value="F:DNA binding"/>
    <property type="evidence" value="ECO:0007669"/>
    <property type="project" value="UniProtKB-UniRule"/>
</dbReference>
<evidence type="ECO:0000259" key="3">
    <source>
        <dbReference type="PROSITE" id="PS50977"/>
    </source>
</evidence>
<dbReference type="PROSITE" id="PS50977">
    <property type="entry name" value="HTH_TETR_2"/>
    <property type="match status" value="1"/>
</dbReference>
<keyword evidence="5" id="KW-1185">Reference proteome</keyword>
<organism evidence="4 5">
    <name type="scientific">Secundilactobacillus kimchicus JCM 15530</name>
    <dbReference type="NCBI Taxonomy" id="1302272"/>
    <lineage>
        <taxon>Bacteria</taxon>
        <taxon>Bacillati</taxon>
        <taxon>Bacillota</taxon>
        <taxon>Bacilli</taxon>
        <taxon>Lactobacillales</taxon>
        <taxon>Lactobacillaceae</taxon>
        <taxon>Secundilactobacillus</taxon>
    </lineage>
</organism>
<protein>
    <submittedName>
        <fullName evidence="4">Transcription regulator</fullName>
    </submittedName>
</protein>
<evidence type="ECO:0000256" key="2">
    <source>
        <dbReference type="PROSITE-ProRule" id="PRU00335"/>
    </source>
</evidence>
<evidence type="ECO:0000256" key="1">
    <source>
        <dbReference type="ARBA" id="ARBA00023125"/>
    </source>
</evidence>
<dbReference type="InterPro" id="IPR009057">
    <property type="entry name" value="Homeodomain-like_sf"/>
</dbReference>
<proteinExistence type="predicted"/>
<gene>
    <name evidence="4" type="ORF">FC96_GL001188</name>
</gene>
<keyword evidence="1 2" id="KW-0238">DNA-binding</keyword>
<dbReference type="EMBL" id="AZCX01000002">
    <property type="protein sequence ID" value="KRK48867.1"/>
    <property type="molecule type" value="Genomic_DNA"/>
</dbReference>
<dbReference type="InterPro" id="IPR039532">
    <property type="entry name" value="TetR_C_Firmicutes"/>
</dbReference>
<reference evidence="4 5" key="1">
    <citation type="journal article" date="2015" name="Genome Announc.">
        <title>Expanding the biotechnology potential of lactobacilli through comparative genomics of 213 strains and associated genera.</title>
        <authorList>
            <person name="Sun Z."/>
            <person name="Harris H.M."/>
            <person name="McCann A."/>
            <person name="Guo C."/>
            <person name="Argimon S."/>
            <person name="Zhang W."/>
            <person name="Yang X."/>
            <person name="Jeffery I.B."/>
            <person name="Cooney J.C."/>
            <person name="Kagawa T.F."/>
            <person name="Liu W."/>
            <person name="Song Y."/>
            <person name="Salvetti E."/>
            <person name="Wrobel A."/>
            <person name="Rasinkangas P."/>
            <person name="Parkhill J."/>
            <person name="Rea M.C."/>
            <person name="O'Sullivan O."/>
            <person name="Ritari J."/>
            <person name="Douillard F.P."/>
            <person name="Paul Ross R."/>
            <person name="Yang R."/>
            <person name="Briner A.E."/>
            <person name="Felis G.E."/>
            <person name="de Vos W.M."/>
            <person name="Barrangou R."/>
            <person name="Klaenhammer T.R."/>
            <person name="Caufield P.W."/>
            <person name="Cui Y."/>
            <person name="Zhang H."/>
            <person name="O'Toole P.W."/>
        </authorList>
    </citation>
    <scope>NUCLEOTIDE SEQUENCE [LARGE SCALE GENOMIC DNA]</scope>
    <source>
        <strain evidence="4 5">JCM 15530</strain>
    </source>
</reference>
<dbReference type="AlphaFoldDB" id="A0A0R1HWC3"/>
<dbReference type="RefSeq" id="WP_054659353.1">
    <property type="nucleotide sequence ID" value="NZ_AZCX01000002.1"/>
</dbReference>
<name>A0A0R1HWC3_9LACO</name>
<evidence type="ECO:0000313" key="5">
    <source>
        <dbReference type="Proteomes" id="UP000050911"/>
    </source>
</evidence>
<dbReference type="InterPro" id="IPR001647">
    <property type="entry name" value="HTH_TetR"/>
</dbReference>
<evidence type="ECO:0000313" key="4">
    <source>
        <dbReference type="EMBL" id="KRK48867.1"/>
    </source>
</evidence>
<dbReference type="Pfam" id="PF14278">
    <property type="entry name" value="TetR_C_8"/>
    <property type="match status" value="1"/>
</dbReference>
<dbReference type="Gene3D" id="1.10.357.10">
    <property type="entry name" value="Tetracycline Repressor, domain 2"/>
    <property type="match status" value="1"/>
</dbReference>
<dbReference type="STRING" id="1302272.FC96_GL001188"/>
<feature type="domain" description="HTH tetR-type" evidence="3">
    <location>
        <begin position="8"/>
        <end position="68"/>
    </location>
</feature>